<dbReference type="RefSeq" id="WP_268110433.1">
    <property type="nucleotide sequence ID" value="NZ_JAPPUX010000001.1"/>
</dbReference>
<feature type="transmembrane region" description="Helical" evidence="1">
    <location>
        <begin position="242"/>
        <end position="261"/>
    </location>
</feature>
<evidence type="ECO:0000256" key="1">
    <source>
        <dbReference type="SAM" id="Phobius"/>
    </source>
</evidence>
<organism evidence="2 3">
    <name type="scientific">Nocardioides pini</name>
    <dbReference type="NCBI Taxonomy" id="2975053"/>
    <lineage>
        <taxon>Bacteria</taxon>
        <taxon>Bacillati</taxon>
        <taxon>Actinomycetota</taxon>
        <taxon>Actinomycetes</taxon>
        <taxon>Propionibacteriales</taxon>
        <taxon>Nocardioidaceae</taxon>
        <taxon>Nocardioides</taxon>
    </lineage>
</organism>
<comment type="caution">
    <text evidence="2">The sequence shown here is derived from an EMBL/GenBank/DDBJ whole genome shotgun (WGS) entry which is preliminary data.</text>
</comment>
<feature type="transmembrane region" description="Helical" evidence="1">
    <location>
        <begin position="53"/>
        <end position="75"/>
    </location>
</feature>
<keyword evidence="3" id="KW-1185">Reference proteome</keyword>
<feature type="transmembrane region" description="Helical" evidence="1">
    <location>
        <begin position="20"/>
        <end position="41"/>
    </location>
</feature>
<name>A0ABT4C9J6_9ACTN</name>
<gene>
    <name evidence="2" type="ORF">NYO98_05055</name>
</gene>
<dbReference type="EMBL" id="JAPPUX010000001">
    <property type="protein sequence ID" value="MCY4725640.1"/>
    <property type="molecule type" value="Genomic_DNA"/>
</dbReference>
<keyword evidence="1" id="KW-1133">Transmembrane helix</keyword>
<keyword evidence="1" id="KW-0472">Membrane</keyword>
<proteinExistence type="predicted"/>
<feature type="transmembrane region" description="Helical" evidence="1">
    <location>
        <begin position="87"/>
        <end position="117"/>
    </location>
</feature>
<keyword evidence="1" id="KW-0812">Transmembrane</keyword>
<protein>
    <submittedName>
        <fullName evidence="2">Uncharacterized protein</fullName>
    </submittedName>
</protein>
<evidence type="ECO:0000313" key="2">
    <source>
        <dbReference type="EMBL" id="MCY4725640.1"/>
    </source>
</evidence>
<dbReference type="Proteomes" id="UP001074726">
    <property type="component" value="Unassembled WGS sequence"/>
</dbReference>
<feature type="transmembrane region" description="Helical" evidence="1">
    <location>
        <begin position="180"/>
        <end position="199"/>
    </location>
</feature>
<reference evidence="2" key="1">
    <citation type="submission" date="2022-08" db="EMBL/GenBank/DDBJ databases">
        <title>Genome sequencing of Nocardioides sp. STR2.</title>
        <authorList>
            <person name="So Y."/>
        </authorList>
    </citation>
    <scope>NUCLEOTIDE SEQUENCE</scope>
    <source>
        <strain evidence="2">STR2</strain>
    </source>
</reference>
<evidence type="ECO:0000313" key="3">
    <source>
        <dbReference type="Proteomes" id="UP001074726"/>
    </source>
</evidence>
<feature type="transmembrane region" description="Helical" evidence="1">
    <location>
        <begin position="137"/>
        <end position="160"/>
    </location>
</feature>
<sequence>MESTAGLAGDRAIGARLGAGALAAGWAVLFFGLIDLSVSVVPSAYPEFARFIVLEASWGLLYTVLVPAPLVAWAVRPVPWVGPQVVGIAAAVLVSGVAAQAWGQVVVALLVTACAAFPRMWRPGPRWSFRPLVTQPVYWPVTILSTVAAVGAVVHAAQVLEQARSGEPDDNTWGLMHLPMQAAFALGVAVAAAVAVLALANGAAGWWFAIVPPAACAIWFGVVSATHPEHVGSLGLLAGRGVAGWGIAILVAQWITGRAAVRARARRAD</sequence>
<accession>A0ABT4C9J6</accession>
<feature type="transmembrane region" description="Helical" evidence="1">
    <location>
        <begin position="206"/>
        <end position="222"/>
    </location>
</feature>